<dbReference type="EMBL" id="CM044701">
    <property type="protein sequence ID" value="KAI5679787.1"/>
    <property type="molecule type" value="Genomic_DNA"/>
</dbReference>
<evidence type="ECO:0000313" key="1">
    <source>
        <dbReference type="EMBL" id="KAI5679787.1"/>
    </source>
</evidence>
<organism evidence="1 2">
    <name type="scientific">Catharanthus roseus</name>
    <name type="common">Madagascar periwinkle</name>
    <name type="synonym">Vinca rosea</name>
    <dbReference type="NCBI Taxonomy" id="4058"/>
    <lineage>
        <taxon>Eukaryota</taxon>
        <taxon>Viridiplantae</taxon>
        <taxon>Streptophyta</taxon>
        <taxon>Embryophyta</taxon>
        <taxon>Tracheophyta</taxon>
        <taxon>Spermatophyta</taxon>
        <taxon>Magnoliopsida</taxon>
        <taxon>eudicotyledons</taxon>
        <taxon>Gunneridae</taxon>
        <taxon>Pentapetalae</taxon>
        <taxon>asterids</taxon>
        <taxon>lamiids</taxon>
        <taxon>Gentianales</taxon>
        <taxon>Apocynaceae</taxon>
        <taxon>Rauvolfioideae</taxon>
        <taxon>Vinceae</taxon>
        <taxon>Catharanthinae</taxon>
        <taxon>Catharanthus</taxon>
    </lineage>
</organism>
<gene>
    <name evidence="1" type="ORF">M9H77_01014</name>
</gene>
<proteinExistence type="predicted"/>
<accession>A0ACC0C4I4</accession>
<comment type="caution">
    <text evidence="1">The sequence shown here is derived from an EMBL/GenBank/DDBJ whole genome shotgun (WGS) entry which is preliminary data.</text>
</comment>
<evidence type="ECO:0000313" key="2">
    <source>
        <dbReference type="Proteomes" id="UP001060085"/>
    </source>
</evidence>
<name>A0ACC0C4I4_CATRO</name>
<dbReference type="Proteomes" id="UP001060085">
    <property type="component" value="Linkage Group LG01"/>
</dbReference>
<sequence>MQRIIIPKAFSGRKALIFTRRSLSSLPQQSQSSLQHNEASLPKMPPFDYTPPPYTGPSAEEIFKKRKEYLNPAIFHFYKDPLNLVDGKMQYLFDEKGRRYLDAFGGIATVCCGHCHPDVVDAIVNQTKRLQHSTVLYLNHAIADFAEALVSKLPGDLKVVFFTNSGTEANELAILMSRLYTGCHDIISIRNGYHGNAAGTMGATAQSNYKFNIVQTGVHHALNPDQYRGVFGSDGPKYARDVEDLISYGTSGRVAGFIAEAIQGVGGILELAPGYLPSVYSTIRKAGGLCIADEVQSGFARTGSHFWGFEAHGVVPDIVTMAKGIGNGIPLGAVVTTPEIAKVLTHRSYFNTFGGNPVCTAGGLAVLKVIEKEKLQENAFKVGSYLKERLTSLKEKYDIIGDVRGRGLMLGVELVQDRELKTPAKSETIRIMDEMKEIGVLIGKGGFHGNVFRITPPLCFTKEDADFLVDAMDYTISKM</sequence>
<keyword evidence="2" id="KW-1185">Reference proteome</keyword>
<reference evidence="2" key="1">
    <citation type="journal article" date="2023" name="Nat. Plants">
        <title>Single-cell RNA sequencing provides a high-resolution roadmap for understanding the multicellular compartmentation of specialized metabolism.</title>
        <authorList>
            <person name="Sun S."/>
            <person name="Shen X."/>
            <person name="Li Y."/>
            <person name="Li Y."/>
            <person name="Wang S."/>
            <person name="Li R."/>
            <person name="Zhang H."/>
            <person name="Shen G."/>
            <person name="Guo B."/>
            <person name="Wei J."/>
            <person name="Xu J."/>
            <person name="St-Pierre B."/>
            <person name="Chen S."/>
            <person name="Sun C."/>
        </authorList>
    </citation>
    <scope>NUCLEOTIDE SEQUENCE [LARGE SCALE GENOMIC DNA]</scope>
</reference>
<protein>
    <submittedName>
        <fullName evidence="1">Uncharacterized protein</fullName>
    </submittedName>
</protein>